<feature type="compositionally biased region" description="Polar residues" evidence="1">
    <location>
        <begin position="274"/>
        <end position="284"/>
    </location>
</feature>
<evidence type="ECO:0000313" key="3">
    <source>
        <dbReference type="Proteomes" id="UP000305067"/>
    </source>
</evidence>
<protein>
    <submittedName>
        <fullName evidence="2">Uncharacterized protein</fullName>
    </submittedName>
</protein>
<dbReference type="AlphaFoldDB" id="A0A5C3QUB8"/>
<gene>
    <name evidence="2" type="ORF">BDV98DRAFT_223401</name>
</gene>
<dbReference type="EMBL" id="ML178816">
    <property type="protein sequence ID" value="TFL05515.1"/>
    <property type="molecule type" value="Genomic_DNA"/>
</dbReference>
<dbReference type="OrthoDB" id="3201807at2759"/>
<accession>A0A5C3QUB8</accession>
<keyword evidence="3" id="KW-1185">Reference proteome</keyword>
<name>A0A5C3QUB8_9AGAR</name>
<evidence type="ECO:0000256" key="1">
    <source>
        <dbReference type="SAM" id="MobiDB-lite"/>
    </source>
</evidence>
<reference evidence="2 3" key="1">
    <citation type="journal article" date="2019" name="Nat. Ecol. Evol.">
        <title>Megaphylogeny resolves global patterns of mushroom evolution.</title>
        <authorList>
            <person name="Varga T."/>
            <person name="Krizsan K."/>
            <person name="Foldi C."/>
            <person name="Dima B."/>
            <person name="Sanchez-Garcia M."/>
            <person name="Sanchez-Ramirez S."/>
            <person name="Szollosi G.J."/>
            <person name="Szarkandi J.G."/>
            <person name="Papp V."/>
            <person name="Albert L."/>
            <person name="Andreopoulos W."/>
            <person name="Angelini C."/>
            <person name="Antonin V."/>
            <person name="Barry K.W."/>
            <person name="Bougher N.L."/>
            <person name="Buchanan P."/>
            <person name="Buyck B."/>
            <person name="Bense V."/>
            <person name="Catcheside P."/>
            <person name="Chovatia M."/>
            <person name="Cooper J."/>
            <person name="Damon W."/>
            <person name="Desjardin D."/>
            <person name="Finy P."/>
            <person name="Geml J."/>
            <person name="Haridas S."/>
            <person name="Hughes K."/>
            <person name="Justo A."/>
            <person name="Karasinski D."/>
            <person name="Kautmanova I."/>
            <person name="Kiss B."/>
            <person name="Kocsube S."/>
            <person name="Kotiranta H."/>
            <person name="LaButti K.M."/>
            <person name="Lechner B.E."/>
            <person name="Liimatainen K."/>
            <person name="Lipzen A."/>
            <person name="Lukacs Z."/>
            <person name="Mihaltcheva S."/>
            <person name="Morgado L.N."/>
            <person name="Niskanen T."/>
            <person name="Noordeloos M.E."/>
            <person name="Ohm R.A."/>
            <person name="Ortiz-Santana B."/>
            <person name="Ovrebo C."/>
            <person name="Racz N."/>
            <person name="Riley R."/>
            <person name="Savchenko A."/>
            <person name="Shiryaev A."/>
            <person name="Soop K."/>
            <person name="Spirin V."/>
            <person name="Szebenyi C."/>
            <person name="Tomsovsky M."/>
            <person name="Tulloss R.E."/>
            <person name="Uehling J."/>
            <person name="Grigoriev I.V."/>
            <person name="Vagvolgyi C."/>
            <person name="Papp T."/>
            <person name="Martin F.M."/>
            <person name="Miettinen O."/>
            <person name="Hibbett D.S."/>
            <person name="Nagy L.G."/>
        </authorList>
    </citation>
    <scope>NUCLEOTIDE SEQUENCE [LARGE SCALE GENOMIC DNA]</scope>
    <source>
        <strain evidence="2 3">CBS 309.79</strain>
    </source>
</reference>
<dbReference type="Proteomes" id="UP000305067">
    <property type="component" value="Unassembled WGS sequence"/>
</dbReference>
<sequence>MPYYIRWLDQTFHSRKQTEELLTPEVQDGTITQQDYELAVRFLPGNHRYYGEMGGVGLGTLAACYGIHGKRMFKQPMSVFSMAPLRPNSGVSPRLKPQQIVAATIMAYLTGKIIGQVSRLKSHIAFTRSLDNPSGFEQAIEHIYAKGPDGASGKKLGFSVGWDVPSQGGAQGGVVGEVLGMQGHEEVIRRKRKQEDEELGGFTSLPAPEPVADSQQANSTADFPRSANSSPSPSDSSFASTSSLPSSTPSASEPDSGAANSKSKWDEIRAANSRGVNPSSWDSIRQSHERTRVQAGANTAQSRDKSPTAIPAYGDSSRTEEQLKFDAMLEAERSNKHRD</sequence>
<proteinExistence type="predicted"/>
<organism evidence="2 3">
    <name type="scientific">Pterulicium gracile</name>
    <dbReference type="NCBI Taxonomy" id="1884261"/>
    <lineage>
        <taxon>Eukaryota</taxon>
        <taxon>Fungi</taxon>
        <taxon>Dikarya</taxon>
        <taxon>Basidiomycota</taxon>
        <taxon>Agaricomycotina</taxon>
        <taxon>Agaricomycetes</taxon>
        <taxon>Agaricomycetidae</taxon>
        <taxon>Agaricales</taxon>
        <taxon>Pleurotineae</taxon>
        <taxon>Pterulaceae</taxon>
        <taxon>Pterulicium</taxon>
    </lineage>
</organism>
<feature type="region of interest" description="Disordered" evidence="1">
    <location>
        <begin position="191"/>
        <end position="319"/>
    </location>
</feature>
<evidence type="ECO:0000313" key="2">
    <source>
        <dbReference type="EMBL" id="TFL05515.1"/>
    </source>
</evidence>
<feature type="compositionally biased region" description="Low complexity" evidence="1">
    <location>
        <begin position="224"/>
        <end position="254"/>
    </location>
</feature>